<organism evidence="2 3">
    <name type="scientific">Nibribacter koreensis</name>
    <dbReference type="NCBI Taxonomy" id="1084519"/>
    <lineage>
        <taxon>Bacteria</taxon>
        <taxon>Pseudomonadati</taxon>
        <taxon>Bacteroidota</taxon>
        <taxon>Cytophagia</taxon>
        <taxon>Cytophagales</taxon>
        <taxon>Hymenobacteraceae</taxon>
        <taxon>Nibribacter</taxon>
    </lineage>
</organism>
<evidence type="ECO:0000313" key="3">
    <source>
        <dbReference type="Proteomes" id="UP001501844"/>
    </source>
</evidence>
<name>A0ABP8FBB4_9BACT</name>
<comment type="caution">
    <text evidence="2">The sequence shown here is derived from an EMBL/GenBank/DDBJ whole genome shotgun (WGS) entry which is preliminary data.</text>
</comment>
<dbReference type="Proteomes" id="UP001501844">
    <property type="component" value="Unassembled WGS sequence"/>
</dbReference>
<protein>
    <recommendedName>
        <fullName evidence="4">Por secretion system C-terminal sorting domain-containing protein</fullName>
    </recommendedName>
</protein>
<evidence type="ECO:0008006" key="4">
    <source>
        <dbReference type="Google" id="ProtNLM"/>
    </source>
</evidence>
<feature type="compositionally biased region" description="Basic and acidic residues" evidence="1">
    <location>
        <begin position="350"/>
        <end position="362"/>
    </location>
</feature>
<evidence type="ECO:0000313" key="2">
    <source>
        <dbReference type="EMBL" id="GAA4299285.1"/>
    </source>
</evidence>
<gene>
    <name evidence="2" type="ORF">GCM10023183_08310</name>
</gene>
<dbReference type="NCBIfam" id="TIGR04183">
    <property type="entry name" value="Por_Secre_tail"/>
    <property type="match status" value="1"/>
</dbReference>
<accession>A0ABP8FBB4</accession>
<sequence length="666" mass="71963">MIEWDRVYGGSEGDYLEIVRQTSDGGYIVGGYTIDPEDSDIIYEGHNREEFLIFKVDATGEIEWKKFYGGLGPDLLMALEQTSDGGYILGGTSSSDISGDKSEPLMGSSDYWVLKLDANGDIQWQQTVGGNAAEFLNDVIQTSDGGYLLGGHSYSGISGDKTQASRGGYDYWVVKLNAIGATEWDKTYGGNGADLLNSVLETSDGGFLLGGGSTSHVGGDVTSPQKVYCEDECYFNFWVVKIDADGMKEWDRMYGATGGETGQSIVDMVHTQDGGYLLGGSSDSDANFDKSEPNKSTYSDYMDYWVVKINATGDIQWDRTLGGDGIDRLGALLATSDGGYLVGGSSRSGVSDDKTEPSRDTDVNNSDYWVVKLDAMGAKLWDKTIGGSGDDELSSIDLASDGGYYVGGSSDTEINGDKTHAIEAYDFWIVKLREGECVPPSPAISLTPSDNTYTGGVASNLYLGYGPQSITLTAGGGLNYYWSPVNDLTYISDSEYVFTPTAPGVYTFSVTARVGECTATTSVTINVVDVRCGAKNSKVMLCHNGKMLCVEDGAVKAHLKNHPEDRLGECNTETTIASHKKSTMVQVYPNPFTSTTGIALDFTEPQQYTVEVYDGKGTLMQRWPSGKAKAGEQVRLYWTPKHGEKGLYIVRVITQDGVQTKQVVRE</sequence>
<dbReference type="PANTHER" id="PTHR42754:SF1">
    <property type="entry name" value="LIPOPROTEIN"/>
    <property type="match status" value="1"/>
</dbReference>
<evidence type="ECO:0000256" key="1">
    <source>
        <dbReference type="SAM" id="MobiDB-lite"/>
    </source>
</evidence>
<proteinExistence type="predicted"/>
<dbReference type="InterPro" id="IPR026444">
    <property type="entry name" value="Secre_tail"/>
</dbReference>
<feature type="region of interest" description="Disordered" evidence="1">
    <location>
        <begin position="344"/>
        <end position="363"/>
    </location>
</feature>
<dbReference type="EMBL" id="BAABGX010000001">
    <property type="protein sequence ID" value="GAA4299285.1"/>
    <property type="molecule type" value="Genomic_DNA"/>
</dbReference>
<dbReference type="PANTHER" id="PTHR42754">
    <property type="entry name" value="ENDOGLUCANASE"/>
    <property type="match status" value="1"/>
</dbReference>
<keyword evidence="3" id="KW-1185">Reference proteome</keyword>
<reference evidence="3" key="1">
    <citation type="journal article" date="2019" name="Int. J. Syst. Evol. Microbiol.">
        <title>The Global Catalogue of Microorganisms (GCM) 10K type strain sequencing project: providing services to taxonomists for standard genome sequencing and annotation.</title>
        <authorList>
            <consortium name="The Broad Institute Genomics Platform"/>
            <consortium name="The Broad Institute Genome Sequencing Center for Infectious Disease"/>
            <person name="Wu L."/>
            <person name="Ma J."/>
        </authorList>
    </citation>
    <scope>NUCLEOTIDE SEQUENCE [LARGE SCALE GENOMIC DNA]</scope>
    <source>
        <strain evidence="3">JCM 17917</strain>
    </source>
</reference>